<comment type="caution">
    <text evidence="14">The sequence shown here is derived from an EMBL/GenBank/DDBJ whole genome shotgun (WGS) entry which is preliminary data.</text>
</comment>
<dbReference type="SUPFAM" id="SSF55874">
    <property type="entry name" value="ATPase domain of HSP90 chaperone/DNA topoisomerase II/histidine kinase"/>
    <property type="match status" value="1"/>
</dbReference>
<dbReference type="CDD" id="cd00082">
    <property type="entry name" value="HisKA"/>
    <property type="match status" value="1"/>
</dbReference>
<evidence type="ECO:0000256" key="7">
    <source>
        <dbReference type="ARBA" id="ARBA00022777"/>
    </source>
</evidence>
<feature type="transmembrane region" description="Helical" evidence="11">
    <location>
        <begin position="15"/>
        <end position="34"/>
    </location>
</feature>
<evidence type="ECO:0000256" key="5">
    <source>
        <dbReference type="ARBA" id="ARBA00022679"/>
    </source>
</evidence>
<dbReference type="Proteomes" id="UP000436822">
    <property type="component" value="Unassembled WGS sequence"/>
</dbReference>
<dbReference type="Gene3D" id="3.30.565.10">
    <property type="entry name" value="Histidine kinase-like ATPase, C-terminal domain"/>
    <property type="match status" value="1"/>
</dbReference>
<evidence type="ECO:0000313" key="15">
    <source>
        <dbReference type="Proteomes" id="UP000436822"/>
    </source>
</evidence>
<proteinExistence type="predicted"/>
<dbReference type="PROSITE" id="PS50885">
    <property type="entry name" value="HAMP"/>
    <property type="match status" value="1"/>
</dbReference>
<dbReference type="InterPro" id="IPR003594">
    <property type="entry name" value="HATPase_dom"/>
</dbReference>
<dbReference type="InterPro" id="IPR050428">
    <property type="entry name" value="TCS_sensor_his_kinase"/>
</dbReference>
<dbReference type="PANTHER" id="PTHR45436:SF1">
    <property type="entry name" value="SENSOR PROTEIN QSEC"/>
    <property type="match status" value="1"/>
</dbReference>
<dbReference type="InterPro" id="IPR004358">
    <property type="entry name" value="Sig_transdc_His_kin-like_C"/>
</dbReference>
<evidence type="ECO:0000259" key="12">
    <source>
        <dbReference type="PROSITE" id="PS50109"/>
    </source>
</evidence>
<evidence type="ECO:0000256" key="11">
    <source>
        <dbReference type="SAM" id="Phobius"/>
    </source>
</evidence>
<comment type="subcellular location">
    <subcellularLocation>
        <location evidence="2">Membrane</location>
    </subcellularLocation>
</comment>
<dbReference type="InterPro" id="IPR003660">
    <property type="entry name" value="HAMP_dom"/>
</dbReference>
<keyword evidence="8 11" id="KW-1133">Transmembrane helix</keyword>
<dbReference type="SUPFAM" id="SSF47384">
    <property type="entry name" value="Homodimeric domain of signal transducing histidine kinase"/>
    <property type="match status" value="1"/>
</dbReference>
<dbReference type="PROSITE" id="PS50109">
    <property type="entry name" value="HIS_KIN"/>
    <property type="match status" value="1"/>
</dbReference>
<keyword evidence="5" id="KW-0808">Transferase</keyword>
<evidence type="ECO:0000256" key="8">
    <source>
        <dbReference type="ARBA" id="ARBA00022989"/>
    </source>
</evidence>
<evidence type="ECO:0000256" key="10">
    <source>
        <dbReference type="ARBA" id="ARBA00023136"/>
    </source>
</evidence>
<dbReference type="AlphaFoldDB" id="A0A6N6JIV6"/>
<keyword evidence="15" id="KW-1185">Reference proteome</keyword>
<feature type="domain" description="HAMP" evidence="13">
    <location>
        <begin position="188"/>
        <end position="239"/>
    </location>
</feature>
<organism evidence="14 15">
    <name type="scientific">Litoreibacter roseus</name>
    <dbReference type="NCBI Taxonomy" id="2601869"/>
    <lineage>
        <taxon>Bacteria</taxon>
        <taxon>Pseudomonadati</taxon>
        <taxon>Pseudomonadota</taxon>
        <taxon>Alphaproteobacteria</taxon>
        <taxon>Rhodobacterales</taxon>
        <taxon>Roseobacteraceae</taxon>
        <taxon>Litoreibacter</taxon>
    </lineage>
</organism>
<dbReference type="InterPro" id="IPR005467">
    <property type="entry name" value="His_kinase_dom"/>
</dbReference>
<evidence type="ECO:0000256" key="6">
    <source>
        <dbReference type="ARBA" id="ARBA00022692"/>
    </source>
</evidence>
<accession>A0A6N6JIV6</accession>
<feature type="domain" description="Histidine kinase" evidence="12">
    <location>
        <begin position="247"/>
        <end position="455"/>
    </location>
</feature>
<evidence type="ECO:0000256" key="4">
    <source>
        <dbReference type="ARBA" id="ARBA00022553"/>
    </source>
</evidence>
<dbReference type="RefSeq" id="WP_159809054.1">
    <property type="nucleotide sequence ID" value="NZ_BLJE01000004.1"/>
</dbReference>
<protein>
    <recommendedName>
        <fullName evidence="3">histidine kinase</fullName>
        <ecNumber evidence="3">2.7.13.3</ecNumber>
    </recommendedName>
</protein>
<reference evidence="14 15" key="1">
    <citation type="submission" date="2019-12" db="EMBL/GenBank/DDBJ databases">
        <title>Litoreibacter badius sp. nov., a novel bacteriochlorophyll a-containing bacterium in the genus Litoreibacter.</title>
        <authorList>
            <person name="Kanamuro M."/>
            <person name="Takabe Y."/>
            <person name="Mori K."/>
            <person name="Takaichi S."/>
            <person name="Hanada S."/>
        </authorList>
    </citation>
    <scope>NUCLEOTIDE SEQUENCE [LARGE SCALE GENOMIC DNA]</scope>
    <source>
        <strain evidence="14 15">K6</strain>
    </source>
</reference>
<evidence type="ECO:0000313" key="14">
    <source>
        <dbReference type="EMBL" id="GFE66206.1"/>
    </source>
</evidence>
<gene>
    <name evidence="14" type="primary">tctE</name>
    <name evidence="14" type="ORF">KIN_32800</name>
</gene>
<name>A0A6N6JIV6_9RHOB</name>
<dbReference type="InterPro" id="IPR003661">
    <property type="entry name" value="HisK_dim/P_dom"/>
</dbReference>
<dbReference type="EMBL" id="BLJE01000004">
    <property type="protein sequence ID" value="GFE66206.1"/>
    <property type="molecule type" value="Genomic_DNA"/>
</dbReference>
<evidence type="ECO:0000256" key="1">
    <source>
        <dbReference type="ARBA" id="ARBA00000085"/>
    </source>
</evidence>
<dbReference type="GO" id="GO:0005886">
    <property type="term" value="C:plasma membrane"/>
    <property type="evidence" value="ECO:0007669"/>
    <property type="project" value="TreeGrafter"/>
</dbReference>
<feature type="transmembrane region" description="Helical" evidence="11">
    <location>
        <begin position="168"/>
        <end position="186"/>
    </location>
</feature>
<dbReference type="InterPro" id="IPR013727">
    <property type="entry name" value="2CSK_N"/>
</dbReference>
<keyword evidence="9" id="KW-0902">Two-component regulatory system</keyword>
<dbReference type="InterPro" id="IPR036890">
    <property type="entry name" value="HATPase_C_sf"/>
</dbReference>
<keyword evidence="10 11" id="KW-0472">Membrane</keyword>
<evidence type="ECO:0000256" key="2">
    <source>
        <dbReference type="ARBA" id="ARBA00004370"/>
    </source>
</evidence>
<evidence type="ECO:0000256" key="3">
    <source>
        <dbReference type="ARBA" id="ARBA00012438"/>
    </source>
</evidence>
<dbReference type="SMART" id="SM00387">
    <property type="entry name" value="HATPase_c"/>
    <property type="match status" value="1"/>
</dbReference>
<dbReference type="Pfam" id="PF00512">
    <property type="entry name" value="HisKA"/>
    <property type="match status" value="1"/>
</dbReference>
<dbReference type="PRINTS" id="PR00344">
    <property type="entry name" value="BCTRLSENSOR"/>
</dbReference>
<dbReference type="PANTHER" id="PTHR45436">
    <property type="entry name" value="SENSOR HISTIDINE KINASE YKOH"/>
    <property type="match status" value="1"/>
</dbReference>
<dbReference type="SMART" id="SM00388">
    <property type="entry name" value="HisKA"/>
    <property type="match status" value="1"/>
</dbReference>
<keyword evidence="6 11" id="KW-0812">Transmembrane</keyword>
<evidence type="ECO:0000256" key="9">
    <source>
        <dbReference type="ARBA" id="ARBA00023012"/>
    </source>
</evidence>
<keyword evidence="4" id="KW-0597">Phosphoprotein</keyword>
<keyword evidence="7 14" id="KW-0418">Kinase</keyword>
<dbReference type="InterPro" id="IPR036097">
    <property type="entry name" value="HisK_dim/P_sf"/>
</dbReference>
<evidence type="ECO:0000259" key="13">
    <source>
        <dbReference type="PROSITE" id="PS50885"/>
    </source>
</evidence>
<dbReference type="Pfam" id="PF02518">
    <property type="entry name" value="HATPase_c"/>
    <property type="match status" value="1"/>
</dbReference>
<dbReference type="Gene3D" id="1.10.287.130">
    <property type="match status" value="1"/>
</dbReference>
<dbReference type="Pfam" id="PF08521">
    <property type="entry name" value="2CSK_N"/>
    <property type="match status" value="1"/>
</dbReference>
<dbReference type="OrthoDB" id="913606at2"/>
<dbReference type="GO" id="GO:0000155">
    <property type="term" value="F:phosphorelay sensor kinase activity"/>
    <property type="evidence" value="ECO:0007669"/>
    <property type="project" value="InterPro"/>
</dbReference>
<comment type="catalytic activity">
    <reaction evidence="1">
        <text>ATP + protein L-histidine = ADP + protein N-phospho-L-histidine.</text>
        <dbReference type="EC" id="2.7.13.3"/>
    </reaction>
</comment>
<sequence>MTASLIASGSLRNRLVLTLIGGAAILTLLLFFAIRNYAIQIAQQGQDNILGASATSILDAASIRDGTLEIDIPYASFSMLSTPSDDRVFYAIYQDGNFLSGYAGLSNPSVNPGRRSSFETTQFQGETVRVATAARTLIGAENRTQIRVYLAQTQDALSGTLDKISRNAALFGAGFFALATLLSFWASSTTIGQLKRLTTSVTRRGPQDLRPFEKPVPSEMLALVTSLNSLMGRLDQSLRQSEDFIAEAAHRVRTPLATVRSYAEATLQRVDKQENRQAMRSMIRAIDESSRAAGQLLDHAMTTFRADHLERQEIDLVELVGELVERLTPIADMKDVRLNLRSEGKITCSGDPILIQNAVRNLIDNALKYAPGESAVDIAMIMNPDIQIKVCDSGPGFPPNEIDILATRFTRGQNAAGTIGSGLGLTIAQDVAMAHGGDLLLSNRPEGGACATLSL</sequence>
<dbReference type="EC" id="2.7.13.3" evidence="3"/>
<dbReference type="CDD" id="cd00075">
    <property type="entry name" value="HATPase"/>
    <property type="match status" value="1"/>
</dbReference>